<dbReference type="eggNOG" id="arCOG03755">
    <property type="taxonomic scope" value="Archaea"/>
</dbReference>
<proteinExistence type="predicted"/>
<reference evidence="2" key="1">
    <citation type="journal article" date="2008" name="J. Bacteriol.">
        <title>Genome sequence of Thermofilum pendens reveals an exceptional loss of biosynthetic pathways without genome reduction.</title>
        <authorList>
            <person name="Anderson I."/>
            <person name="Rodriguez J."/>
            <person name="Susanti D."/>
            <person name="Porat I."/>
            <person name="Reich C."/>
            <person name="Ulrich L.E."/>
            <person name="Elkins J.G."/>
            <person name="Mavromatis K."/>
            <person name="Lykidis A."/>
            <person name="Kim E."/>
            <person name="Thompson L.S."/>
            <person name="Nolan M."/>
            <person name="Land M."/>
            <person name="Copeland A."/>
            <person name="Lapidus A."/>
            <person name="Lucas S."/>
            <person name="Detter C."/>
            <person name="Zhulin I.B."/>
            <person name="Olsen G.J."/>
            <person name="Whitman W."/>
            <person name="Mukhopadhyay B."/>
            <person name="Bristow J."/>
            <person name="Kyrpides N."/>
        </authorList>
    </citation>
    <scope>NUCLEOTIDE SEQUENCE [LARGE SCALE GENOMIC DNA]</scope>
    <source>
        <strain evidence="2">DSM 2475 / Hrk 5</strain>
    </source>
</reference>
<evidence type="ECO:0000313" key="2">
    <source>
        <dbReference type="Proteomes" id="UP000000641"/>
    </source>
</evidence>
<dbReference type="GeneID" id="4601601"/>
<gene>
    <name evidence="1" type="ordered locus">Tpen_1307</name>
</gene>
<dbReference type="Proteomes" id="UP000000641">
    <property type="component" value="Chromosome"/>
</dbReference>
<dbReference type="AlphaFoldDB" id="A1RZS5"/>
<dbReference type="EMBL" id="CP000505">
    <property type="protein sequence ID" value="ABL78705.1"/>
    <property type="molecule type" value="Genomic_DNA"/>
</dbReference>
<protein>
    <submittedName>
        <fullName evidence="1">PaREP6</fullName>
    </submittedName>
</protein>
<dbReference type="KEGG" id="tpe:Tpen_1307"/>
<accession>A1RZS5</accession>
<dbReference type="PANTHER" id="PTHR37559">
    <property type="entry name" value="PAREP6 PART 2, AUTHENTIC FRAMESHIFT"/>
    <property type="match status" value="1"/>
</dbReference>
<dbReference type="RefSeq" id="WP_011752970.1">
    <property type="nucleotide sequence ID" value="NC_008698.1"/>
</dbReference>
<dbReference type="PANTHER" id="PTHR37559:SF1">
    <property type="entry name" value="PAREP6 PART 2, AUTHENTIC FRAMESHIFT"/>
    <property type="match status" value="1"/>
</dbReference>
<dbReference type="HOGENOM" id="CLU_185777_0_0_2"/>
<organism evidence="1 2">
    <name type="scientific">Thermofilum pendens (strain DSM 2475 / Hrk 5)</name>
    <dbReference type="NCBI Taxonomy" id="368408"/>
    <lineage>
        <taxon>Archaea</taxon>
        <taxon>Thermoproteota</taxon>
        <taxon>Thermoprotei</taxon>
        <taxon>Thermofilales</taxon>
        <taxon>Thermofilaceae</taxon>
        <taxon>Thermofilum</taxon>
    </lineage>
</organism>
<dbReference type="OrthoDB" id="28045at2157"/>
<name>A1RZS5_THEPD</name>
<sequence length="80" mass="9642">MRGESLDDVVREYLEEEREAREIRRRMADWEFIERQPPRVRAALKLYVEKGDIRLTSRIAGMNIDEFRELLRKARIPVVV</sequence>
<dbReference type="EnsemblBacteria" id="ABL78705">
    <property type="protein sequence ID" value="ABL78705"/>
    <property type="gene ID" value="Tpen_1307"/>
</dbReference>
<keyword evidence="2" id="KW-1185">Reference proteome</keyword>
<evidence type="ECO:0000313" key="1">
    <source>
        <dbReference type="EMBL" id="ABL78705.1"/>
    </source>
</evidence>